<dbReference type="NCBIfam" id="TIGR00005">
    <property type="entry name" value="rluA_subfam"/>
    <property type="match status" value="1"/>
</dbReference>
<dbReference type="Gene3D" id="3.10.290.10">
    <property type="entry name" value="RNA-binding S4 domain"/>
    <property type="match status" value="1"/>
</dbReference>
<dbReference type="InterPro" id="IPR002942">
    <property type="entry name" value="S4_RNA-bd"/>
</dbReference>
<dbReference type="PROSITE" id="PS50889">
    <property type="entry name" value="S4"/>
    <property type="match status" value="1"/>
</dbReference>
<dbReference type="GO" id="GO:0000455">
    <property type="term" value="P:enzyme-directed rRNA pseudouridine synthesis"/>
    <property type="evidence" value="ECO:0007669"/>
    <property type="project" value="TreeGrafter"/>
</dbReference>
<dbReference type="InterPro" id="IPR006145">
    <property type="entry name" value="PsdUridine_synth_RsuA/RluA"/>
</dbReference>
<dbReference type="InterPro" id="IPR050188">
    <property type="entry name" value="RluA_PseudoU_synthase"/>
</dbReference>
<dbReference type="GO" id="GO:0003723">
    <property type="term" value="F:RNA binding"/>
    <property type="evidence" value="ECO:0007669"/>
    <property type="project" value="InterPro"/>
</dbReference>
<dbReference type="SUPFAM" id="SSF55174">
    <property type="entry name" value="Alpha-L RNA-binding motif"/>
    <property type="match status" value="1"/>
</dbReference>
<organism evidence="6">
    <name type="scientific">freshwater metagenome</name>
    <dbReference type="NCBI Taxonomy" id="449393"/>
    <lineage>
        <taxon>unclassified sequences</taxon>
        <taxon>metagenomes</taxon>
        <taxon>ecological metagenomes</taxon>
    </lineage>
</organism>
<dbReference type="InterPro" id="IPR020103">
    <property type="entry name" value="PsdUridine_synth_cat_dom_sf"/>
</dbReference>
<evidence type="ECO:0000313" key="5">
    <source>
        <dbReference type="EMBL" id="CAB4774419.1"/>
    </source>
</evidence>
<dbReference type="InterPro" id="IPR006225">
    <property type="entry name" value="PsdUridine_synth_RluC/D"/>
</dbReference>
<dbReference type="Pfam" id="PF00849">
    <property type="entry name" value="PseudoU_synth_2"/>
    <property type="match status" value="1"/>
</dbReference>
<evidence type="ECO:0000313" key="4">
    <source>
        <dbReference type="EMBL" id="CAB4658000.1"/>
    </source>
</evidence>
<reference evidence="6" key="1">
    <citation type="submission" date="2020-05" db="EMBL/GenBank/DDBJ databases">
        <authorList>
            <person name="Chiriac C."/>
            <person name="Salcher M."/>
            <person name="Ghai R."/>
            <person name="Kavagutti S V."/>
        </authorList>
    </citation>
    <scope>NUCLEOTIDE SEQUENCE</scope>
</reference>
<gene>
    <name evidence="4" type="ORF">UFOPK2242_00789</name>
    <name evidence="5" type="ORF">UFOPK2925_00458</name>
    <name evidence="6" type="ORF">UFOPK3317_00494</name>
</gene>
<dbReference type="AlphaFoldDB" id="A0A6J7CXJ8"/>
<evidence type="ECO:0000256" key="1">
    <source>
        <dbReference type="ARBA" id="ARBA00010876"/>
    </source>
</evidence>
<accession>A0A6J7CXJ8</accession>
<dbReference type="SUPFAM" id="SSF55120">
    <property type="entry name" value="Pseudouridine synthase"/>
    <property type="match status" value="1"/>
</dbReference>
<dbReference type="EMBL" id="CAEZZU010000046">
    <property type="protein sequence ID" value="CAB4774419.1"/>
    <property type="molecule type" value="Genomic_DNA"/>
</dbReference>
<dbReference type="PANTHER" id="PTHR21600">
    <property type="entry name" value="MITOCHONDRIAL RNA PSEUDOURIDINE SYNTHASE"/>
    <property type="match status" value="1"/>
</dbReference>
<dbReference type="GO" id="GO:0009982">
    <property type="term" value="F:pseudouridine synthase activity"/>
    <property type="evidence" value="ECO:0007669"/>
    <property type="project" value="InterPro"/>
</dbReference>
<evidence type="ECO:0000256" key="2">
    <source>
        <dbReference type="ARBA" id="ARBA00023235"/>
    </source>
</evidence>
<name>A0A6J7CXJ8_9ZZZZ</name>
<proteinExistence type="inferred from homology"/>
<dbReference type="PROSITE" id="PS01129">
    <property type="entry name" value="PSI_RLU"/>
    <property type="match status" value="1"/>
</dbReference>
<dbReference type="PANTHER" id="PTHR21600:SF44">
    <property type="entry name" value="RIBOSOMAL LARGE SUBUNIT PSEUDOURIDINE SYNTHASE D"/>
    <property type="match status" value="1"/>
</dbReference>
<dbReference type="Gene3D" id="3.30.2350.10">
    <property type="entry name" value="Pseudouridine synthase"/>
    <property type="match status" value="1"/>
</dbReference>
<evidence type="ECO:0000259" key="3">
    <source>
        <dbReference type="SMART" id="SM00363"/>
    </source>
</evidence>
<dbReference type="CDD" id="cd00165">
    <property type="entry name" value="S4"/>
    <property type="match status" value="1"/>
</dbReference>
<dbReference type="InterPro" id="IPR006224">
    <property type="entry name" value="PsdUridine_synth_RluA-like_CS"/>
</dbReference>
<protein>
    <submittedName>
        <fullName evidence="6">Unannotated protein</fullName>
    </submittedName>
</protein>
<evidence type="ECO:0000313" key="6">
    <source>
        <dbReference type="EMBL" id="CAB4862706.1"/>
    </source>
</evidence>
<comment type="similarity">
    <text evidence="1">Belongs to the pseudouridine synthase RluA family.</text>
</comment>
<keyword evidence="2" id="KW-0413">Isomerase</keyword>
<dbReference type="SMART" id="SM00363">
    <property type="entry name" value="S4"/>
    <property type="match status" value="1"/>
</dbReference>
<dbReference type="EMBL" id="CAFBLK010000065">
    <property type="protein sequence ID" value="CAB4862706.1"/>
    <property type="molecule type" value="Genomic_DNA"/>
</dbReference>
<sequence>MIESYEVPATLAGERVDRAVALLTGWTRVDVQELIKRKTVLVDGKKVIKSRRLEEGEVVELLAEPEPVGLPAAQNIPIVERWSDEDVIVIAKSAGLVVHPGAGNPDGTLANALLFHHPELAEVGEPTRPGIVHRLDRDTSGLMLVARTQRAYDGLVEQLSNHEVERRYIALVWGVPDAPRGVIDAPIGRSVRIPTRMAVREGGRAARTHYEVMETFPEKGVTLLECTLETGRTHQIRVHLAAIGHPVVGDGAYGGRRSSLVMDRPFLHAAALAFVHPVTGERIEIQEPLTPDLAAVLTGLSRELSSEETLEAT</sequence>
<dbReference type="EMBL" id="CAEZWM010000085">
    <property type="protein sequence ID" value="CAB4658000.1"/>
    <property type="molecule type" value="Genomic_DNA"/>
</dbReference>
<dbReference type="CDD" id="cd02869">
    <property type="entry name" value="PseudoU_synth_RluA_like"/>
    <property type="match status" value="1"/>
</dbReference>
<feature type="domain" description="RNA-binding S4" evidence="3">
    <location>
        <begin position="14"/>
        <end position="74"/>
    </location>
</feature>
<dbReference type="InterPro" id="IPR036986">
    <property type="entry name" value="S4_RNA-bd_sf"/>
</dbReference>